<dbReference type="AlphaFoldDB" id="A0A383CV45"/>
<accession>A0A383CV45</accession>
<reference evidence="1" key="1">
    <citation type="submission" date="2018-05" db="EMBL/GenBank/DDBJ databases">
        <authorList>
            <person name="Lanie J.A."/>
            <person name="Ng W.-L."/>
            <person name="Kazmierczak K.M."/>
            <person name="Andrzejewski T.M."/>
            <person name="Davidsen T.M."/>
            <person name="Wayne K.J."/>
            <person name="Tettelin H."/>
            <person name="Glass J.I."/>
            <person name="Rusch D."/>
            <person name="Podicherti R."/>
            <person name="Tsui H.-C.T."/>
            <person name="Winkler M.E."/>
        </authorList>
    </citation>
    <scope>NUCLEOTIDE SEQUENCE</scope>
</reference>
<evidence type="ECO:0000313" key="1">
    <source>
        <dbReference type="EMBL" id="SVE35910.1"/>
    </source>
</evidence>
<proteinExistence type="predicted"/>
<protein>
    <submittedName>
        <fullName evidence="1">Uncharacterized protein</fullName>
    </submittedName>
</protein>
<sequence length="70" mass="8145">MNYENKFTTHNIPEVTFPDGLRDETKYTFSITYTDQHSMDYSKFAETTKDIILKDGNSLAPYPDPQGYLE</sequence>
<dbReference type="EMBL" id="UINC01211841">
    <property type="protein sequence ID" value="SVE35910.1"/>
    <property type="molecule type" value="Genomic_DNA"/>
</dbReference>
<gene>
    <name evidence="1" type="ORF">METZ01_LOCUS488764</name>
</gene>
<name>A0A383CV45_9ZZZZ</name>
<feature type="non-terminal residue" evidence="1">
    <location>
        <position position="70"/>
    </location>
</feature>
<organism evidence="1">
    <name type="scientific">marine metagenome</name>
    <dbReference type="NCBI Taxonomy" id="408172"/>
    <lineage>
        <taxon>unclassified sequences</taxon>
        <taxon>metagenomes</taxon>
        <taxon>ecological metagenomes</taxon>
    </lineage>
</organism>